<dbReference type="PROSITE" id="PS50011">
    <property type="entry name" value="PROTEIN_KINASE_DOM"/>
    <property type="match status" value="1"/>
</dbReference>
<name>A0A2K1K4H8_PHYPA</name>
<reference evidence="2 4" key="2">
    <citation type="journal article" date="2018" name="Plant J.">
        <title>The Physcomitrella patens chromosome-scale assembly reveals moss genome structure and evolution.</title>
        <authorList>
            <person name="Lang D."/>
            <person name="Ullrich K.K."/>
            <person name="Murat F."/>
            <person name="Fuchs J."/>
            <person name="Jenkins J."/>
            <person name="Haas F.B."/>
            <person name="Piednoel M."/>
            <person name="Gundlach H."/>
            <person name="Van Bel M."/>
            <person name="Meyberg R."/>
            <person name="Vives C."/>
            <person name="Morata J."/>
            <person name="Symeonidi A."/>
            <person name="Hiss M."/>
            <person name="Muchero W."/>
            <person name="Kamisugi Y."/>
            <person name="Saleh O."/>
            <person name="Blanc G."/>
            <person name="Decker E.L."/>
            <person name="van Gessel N."/>
            <person name="Grimwood J."/>
            <person name="Hayes R.D."/>
            <person name="Graham S.W."/>
            <person name="Gunter L.E."/>
            <person name="McDaniel S.F."/>
            <person name="Hoernstein S.N.W."/>
            <person name="Larsson A."/>
            <person name="Li F.W."/>
            <person name="Perroud P.F."/>
            <person name="Phillips J."/>
            <person name="Ranjan P."/>
            <person name="Rokshar D.S."/>
            <person name="Rothfels C.J."/>
            <person name="Schneider L."/>
            <person name="Shu S."/>
            <person name="Stevenson D.W."/>
            <person name="Thummler F."/>
            <person name="Tillich M."/>
            <person name="Villarreal Aguilar J.C."/>
            <person name="Widiez T."/>
            <person name="Wong G.K."/>
            <person name="Wymore A."/>
            <person name="Zhang Y."/>
            <person name="Zimmer A.D."/>
            <person name="Quatrano R.S."/>
            <person name="Mayer K.F.X."/>
            <person name="Goodstein D."/>
            <person name="Casacuberta J.M."/>
            <person name="Vandepoele K."/>
            <person name="Reski R."/>
            <person name="Cuming A.C."/>
            <person name="Tuskan G.A."/>
            <person name="Maumus F."/>
            <person name="Salse J."/>
            <person name="Schmutz J."/>
            <person name="Rensing S.A."/>
        </authorList>
    </citation>
    <scope>NUCLEOTIDE SEQUENCE [LARGE SCALE GENOMIC DNA]</scope>
    <source>
        <strain evidence="3 4">cv. Gransden 2004</strain>
    </source>
</reference>
<protein>
    <recommendedName>
        <fullName evidence="1">Protein kinase domain-containing protein</fullName>
    </recommendedName>
</protein>
<evidence type="ECO:0000313" key="4">
    <source>
        <dbReference type="Proteomes" id="UP000006727"/>
    </source>
</evidence>
<dbReference type="EMBL" id="ABEU02000009">
    <property type="protein sequence ID" value="PNR48683.1"/>
    <property type="molecule type" value="Genomic_DNA"/>
</dbReference>
<dbReference type="Proteomes" id="UP000006727">
    <property type="component" value="Chromosome 9"/>
</dbReference>
<gene>
    <name evidence="2" type="ORF">PHYPA_013160</name>
</gene>
<dbReference type="InterPro" id="IPR000719">
    <property type="entry name" value="Prot_kinase_dom"/>
</dbReference>
<accession>A0A2K1K4H8</accession>
<dbReference type="InterPro" id="IPR011009">
    <property type="entry name" value="Kinase-like_dom_sf"/>
</dbReference>
<organism evidence="2">
    <name type="scientific">Physcomitrium patens</name>
    <name type="common">Spreading-leaved earth moss</name>
    <name type="synonym">Physcomitrella patens</name>
    <dbReference type="NCBI Taxonomy" id="3218"/>
    <lineage>
        <taxon>Eukaryota</taxon>
        <taxon>Viridiplantae</taxon>
        <taxon>Streptophyta</taxon>
        <taxon>Embryophyta</taxon>
        <taxon>Bryophyta</taxon>
        <taxon>Bryophytina</taxon>
        <taxon>Bryopsida</taxon>
        <taxon>Funariidae</taxon>
        <taxon>Funariales</taxon>
        <taxon>Funariaceae</taxon>
        <taxon>Physcomitrium</taxon>
    </lineage>
</organism>
<sequence length="275" mass="32322">MKVFEQVMTYNNNSIQNGLLLYELFFMVSKAESLIKSYRDENWNQLAISQFKNKESFRKILWNLKCCYDVTSKELRMQNWKTIEETTLITFDDSIFNEVEGDNEDLYMKLVFASGDENDEYCKLAKNLLQRLEDIQCIEGGELDGIKLFSNPKNIEIMECIGEGGFGKVYKAKWWGLLCTVKEMQVGYKKYFVIEGSILASLSHLNLIKYYFAMKNDDSGDGQFDPTKKNKKKFIFGNRVDAHKFRKIVRRKSKKIISFSYQYYISNYKRNVLLA</sequence>
<feature type="domain" description="Protein kinase" evidence="1">
    <location>
        <begin position="155"/>
        <end position="275"/>
    </location>
</feature>
<keyword evidence="4" id="KW-1185">Reference proteome</keyword>
<dbReference type="Gene3D" id="3.30.200.20">
    <property type="entry name" value="Phosphorylase Kinase, domain 1"/>
    <property type="match status" value="1"/>
</dbReference>
<dbReference type="SUPFAM" id="SSF56112">
    <property type="entry name" value="Protein kinase-like (PK-like)"/>
    <property type="match status" value="1"/>
</dbReference>
<evidence type="ECO:0000313" key="2">
    <source>
        <dbReference type="EMBL" id="PNR48683.1"/>
    </source>
</evidence>
<proteinExistence type="predicted"/>
<dbReference type="GO" id="GO:0005524">
    <property type="term" value="F:ATP binding"/>
    <property type="evidence" value="ECO:0007669"/>
    <property type="project" value="InterPro"/>
</dbReference>
<reference evidence="3" key="3">
    <citation type="submission" date="2020-12" db="UniProtKB">
        <authorList>
            <consortium name="EnsemblPlants"/>
        </authorList>
    </citation>
    <scope>IDENTIFICATION</scope>
</reference>
<dbReference type="AlphaFoldDB" id="A0A2K1K4H8"/>
<dbReference type="GO" id="GO:0004672">
    <property type="term" value="F:protein kinase activity"/>
    <property type="evidence" value="ECO:0007669"/>
    <property type="project" value="InterPro"/>
</dbReference>
<evidence type="ECO:0000259" key="1">
    <source>
        <dbReference type="PROSITE" id="PS50011"/>
    </source>
</evidence>
<dbReference type="InParanoid" id="A0A2K1K4H8"/>
<dbReference type="Gramene" id="Pp3c9_25020V3.1">
    <property type="protein sequence ID" value="PAC:32913365.CDS.1"/>
    <property type="gene ID" value="Pp3c9_25020"/>
</dbReference>
<reference evidence="2 4" key="1">
    <citation type="journal article" date="2008" name="Science">
        <title>The Physcomitrella genome reveals evolutionary insights into the conquest of land by plants.</title>
        <authorList>
            <person name="Rensing S."/>
            <person name="Lang D."/>
            <person name="Zimmer A."/>
            <person name="Terry A."/>
            <person name="Salamov A."/>
            <person name="Shapiro H."/>
            <person name="Nishiyama T."/>
            <person name="Perroud P.-F."/>
            <person name="Lindquist E."/>
            <person name="Kamisugi Y."/>
            <person name="Tanahashi T."/>
            <person name="Sakakibara K."/>
            <person name="Fujita T."/>
            <person name="Oishi K."/>
            <person name="Shin-I T."/>
            <person name="Kuroki Y."/>
            <person name="Toyoda A."/>
            <person name="Suzuki Y."/>
            <person name="Hashimoto A."/>
            <person name="Yamaguchi K."/>
            <person name="Sugano A."/>
            <person name="Kohara Y."/>
            <person name="Fujiyama A."/>
            <person name="Anterola A."/>
            <person name="Aoki S."/>
            <person name="Ashton N."/>
            <person name="Barbazuk W.B."/>
            <person name="Barker E."/>
            <person name="Bennetzen J."/>
            <person name="Bezanilla M."/>
            <person name="Blankenship R."/>
            <person name="Cho S.H."/>
            <person name="Dutcher S."/>
            <person name="Estelle M."/>
            <person name="Fawcett J.A."/>
            <person name="Gundlach H."/>
            <person name="Hanada K."/>
            <person name="Heyl A."/>
            <person name="Hicks K.A."/>
            <person name="Hugh J."/>
            <person name="Lohr M."/>
            <person name="Mayer K."/>
            <person name="Melkozernov A."/>
            <person name="Murata T."/>
            <person name="Nelson D."/>
            <person name="Pils B."/>
            <person name="Prigge M."/>
            <person name="Reiss B."/>
            <person name="Renner T."/>
            <person name="Rombauts S."/>
            <person name="Rushton P."/>
            <person name="Sanderfoot A."/>
            <person name="Schween G."/>
            <person name="Shiu S.-H."/>
            <person name="Stueber K."/>
            <person name="Theodoulou F.L."/>
            <person name="Tu H."/>
            <person name="Van de Peer Y."/>
            <person name="Verrier P.J."/>
            <person name="Waters E."/>
            <person name="Wood A."/>
            <person name="Yang L."/>
            <person name="Cove D."/>
            <person name="Cuming A."/>
            <person name="Hasebe M."/>
            <person name="Lucas S."/>
            <person name="Mishler D.B."/>
            <person name="Reski R."/>
            <person name="Grigoriev I."/>
            <person name="Quatrano R.S."/>
            <person name="Boore J.L."/>
        </authorList>
    </citation>
    <scope>NUCLEOTIDE SEQUENCE [LARGE SCALE GENOMIC DNA]</scope>
    <source>
        <strain evidence="3 4">cv. Gransden 2004</strain>
    </source>
</reference>
<dbReference type="EnsemblPlants" id="Pp3c9_25020V3.1">
    <property type="protein sequence ID" value="PAC:32913365.CDS.1"/>
    <property type="gene ID" value="Pp3c9_25020"/>
</dbReference>
<evidence type="ECO:0000313" key="3">
    <source>
        <dbReference type="EnsemblPlants" id="PAC:32913365.CDS.1"/>
    </source>
</evidence>